<evidence type="ECO:0000256" key="1">
    <source>
        <dbReference type="SAM" id="MobiDB-lite"/>
    </source>
</evidence>
<protein>
    <submittedName>
        <fullName evidence="2">Uncharacterized protein</fullName>
    </submittedName>
</protein>
<feature type="region of interest" description="Disordered" evidence="1">
    <location>
        <begin position="63"/>
        <end position="96"/>
    </location>
</feature>
<dbReference type="Proteomes" id="UP000670092">
    <property type="component" value="Unassembled WGS sequence"/>
</dbReference>
<dbReference type="EMBL" id="JAEVHI010000001">
    <property type="protein sequence ID" value="KAG5305397.1"/>
    <property type="molecule type" value="Genomic_DNA"/>
</dbReference>
<sequence>MFQYASSLVFCESFDSPIIHAYVDTARSHLPPSPSPDIHQYLGVEIFLMSVPQTGSRDLSIFPRFPRSFKNHGPRKSYQKSRKSKLKKNASKCAHQ</sequence>
<gene>
    <name evidence="2" type="ORF">I7I52_04037</name>
</gene>
<reference evidence="2 3" key="1">
    <citation type="submission" date="2021-01" db="EMBL/GenBank/DDBJ databases">
        <title>Chromosome-level genome assembly of a human fungal pathogen reveals clustering of transcriptionally co-regulated genes.</title>
        <authorList>
            <person name="Voorhies M."/>
            <person name="Cohen S."/>
            <person name="Shea T.P."/>
            <person name="Petrus S."/>
            <person name="Munoz J.F."/>
            <person name="Poplawski S."/>
            <person name="Goldman W.E."/>
            <person name="Michael T."/>
            <person name="Cuomo C.A."/>
            <person name="Sil A."/>
            <person name="Beyhan S."/>
        </authorList>
    </citation>
    <scope>NUCLEOTIDE SEQUENCE [LARGE SCALE GENOMIC DNA]</scope>
    <source>
        <strain evidence="2 3">G184AR</strain>
    </source>
</reference>
<accession>A0A8H7ZBR5</accession>
<dbReference type="VEuPathDB" id="FungiDB:I7I52_04037"/>
<proteinExistence type="predicted"/>
<comment type="caution">
    <text evidence="2">The sequence shown here is derived from an EMBL/GenBank/DDBJ whole genome shotgun (WGS) entry which is preliminary data.</text>
</comment>
<organism evidence="2 3">
    <name type="scientific">Ajellomyces capsulatus</name>
    <name type="common">Darling's disease fungus</name>
    <name type="synonym">Histoplasma capsulatum</name>
    <dbReference type="NCBI Taxonomy" id="5037"/>
    <lineage>
        <taxon>Eukaryota</taxon>
        <taxon>Fungi</taxon>
        <taxon>Dikarya</taxon>
        <taxon>Ascomycota</taxon>
        <taxon>Pezizomycotina</taxon>
        <taxon>Eurotiomycetes</taxon>
        <taxon>Eurotiomycetidae</taxon>
        <taxon>Onygenales</taxon>
        <taxon>Ajellomycetaceae</taxon>
        <taxon>Histoplasma</taxon>
    </lineage>
</organism>
<dbReference type="AlphaFoldDB" id="A0A8H7ZBR5"/>
<evidence type="ECO:0000313" key="2">
    <source>
        <dbReference type="EMBL" id="KAG5305397.1"/>
    </source>
</evidence>
<feature type="compositionally biased region" description="Basic residues" evidence="1">
    <location>
        <begin position="67"/>
        <end position="96"/>
    </location>
</feature>
<name>A0A8H7ZBR5_AJECA</name>
<evidence type="ECO:0000313" key="3">
    <source>
        <dbReference type="Proteomes" id="UP000670092"/>
    </source>
</evidence>